<feature type="region of interest" description="Disordered" evidence="1">
    <location>
        <begin position="1"/>
        <end position="149"/>
    </location>
</feature>
<keyword evidence="2" id="KW-1185">Reference proteome</keyword>
<feature type="compositionally biased region" description="Basic and acidic residues" evidence="1">
    <location>
        <begin position="48"/>
        <end position="59"/>
    </location>
</feature>
<feature type="region of interest" description="Disordered" evidence="1">
    <location>
        <begin position="162"/>
        <end position="188"/>
    </location>
</feature>
<feature type="compositionally biased region" description="Basic and acidic residues" evidence="1">
    <location>
        <begin position="70"/>
        <end position="94"/>
    </location>
</feature>
<reference evidence="3" key="1">
    <citation type="submission" date="2022-11" db="UniProtKB">
        <authorList>
            <consortium name="WormBaseParasite"/>
        </authorList>
    </citation>
    <scope>IDENTIFICATION</scope>
</reference>
<proteinExistence type="predicted"/>
<accession>A0A914R0P2</accession>
<evidence type="ECO:0000313" key="3">
    <source>
        <dbReference type="WBParaSite" id="PDA_v2.g7977.t1"/>
    </source>
</evidence>
<evidence type="ECO:0000313" key="2">
    <source>
        <dbReference type="Proteomes" id="UP000887578"/>
    </source>
</evidence>
<protein>
    <submittedName>
        <fullName evidence="3">Uncharacterized protein</fullName>
    </submittedName>
</protein>
<sequence>MFHRRYQRSPSHRSTPDNERRRDRRGGDYNNEREDRARTSSHRRGGSRSREPERRRERSASSISSTSNHSDGEIETKRKIELPRHKSQDARKADGGTPTVRRSSIEPPPVAPQLERTSISDTSLPHNSPKQFHPTQGHSDKHLTQESAHLAQRKDYLPGHVEKRLSSGSHSNPSAQGPHPHHQMQHKFPKQLPHVSATNSKSYHCKPFNRSFRIPEMDPRKFPYPKKDIHRLILPLLHDFDKKHNHRKRKFIKYLFFVLL</sequence>
<organism evidence="2 3">
    <name type="scientific">Panagrolaimus davidi</name>
    <dbReference type="NCBI Taxonomy" id="227884"/>
    <lineage>
        <taxon>Eukaryota</taxon>
        <taxon>Metazoa</taxon>
        <taxon>Ecdysozoa</taxon>
        <taxon>Nematoda</taxon>
        <taxon>Chromadorea</taxon>
        <taxon>Rhabditida</taxon>
        <taxon>Tylenchina</taxon>
        <taxon>Panagrolaimomorpha</taxon>
        <taxon>Panagrolaimoidea</taxon>
        <taxon>Panagrolaimidae</taxon>
        <taxon>Panagrolaimus</taxon>
    </lineage>
</organism>
<name>A0A914R0P2_9BILA</name>
<feature type="compositionally biased region" description="Basic and acidic residues" evidence="1">
    <location>
        <begin position="14"/>
        <end position="38"/>
    </location>
</feature>
<evidence type="ECO:0000256" key="1">
    <source>
        <dbReference type="SAM" id="MobiDB-lite"/>
    </source>
</evidence>
<dbReference type="WBParaSite" id="PDA_v2.g7977.t1">
    <property type="protein sequence ID" value="PDA_v2.g7977.t1"/>
    <property type="gene ID" value="PDA_v2.g7977"/>
</dbReference>
<feature type="compositionally biased region" description="Polar residues" evidence="1">
    <location>
        <begin position="166"/>
        <end position="175"/>
    </location>
</feature>
<feature type="compositionally biased region" description="Basic residues" evidence="1">
    <location>
        <begin position="179"/>
        <end position="188"/>
    </location>
</feature>
<feature type="compositionally biased region" description="Polar residues" evidence="1">
    <location>
        <begin position="115"/>
        <end position="137"/>
    </location>
</feature>
<dbReference type="Proteomes" id="UP000887578">
    <property type="component" value="Unplaced"/>
</dbReference>
<feature type="compositionally biased region" description="Basic residues" evidence="1">
    <location>
        <begin position="1"/>
        <end position="11"/>
    </location>
</feature>
<dbReference type="AlphaFoldDB" id="A0A914R0P2"/>